<dbReference type="VEuPathDB" id="FungiDB:CPC735_060180"/>
<dbReference type="PROSITE" id="PS51257">
    <property type="entry name" value="PROKAR_LIPOPROTEIN"/>
    <property type="match status" value="1"/>
</dbReference>
<evidence type="ECO:0000256" key="1">
    <source>
        <dbReference type="ARBA" id="ARBA00005964"/>
    </source>
</evidence>
<organism evidence="5 6">
    <name type="scientific">Coccidioides posadasii (strain C735)</name>
    <name type="common">Valley fever fungus</name>
    <dbReference type="NCBI Taxonomy" id="222929"/>
    <lineage>
        <taxon>Eukaryota</taxon>
        <taxon>Fungi</taxon>
        <taxon>Dikarya</taxon>
        <taxon>Ascomycota</taxon>
        <taxon>Pezizomycotina</taxon>
        <taxon>Eurotiomycetes</taxon>
        <taxon>Eurotiomycetidae</taxon>
        <taxon>Onygenales</taxon>
        <taxon>Onygenaceae</taxon>
        <taxon>Coccidioides</taxon>
    </lineage>
</organism>
<keyword evidence="2 5" id="KW-0378">Hydrolase</keyword>
<dbReference type="ESTHER" id="cocp7-c5pf68">
    <property type="family name" value="Fungal_carboxylesterase_lipase"/>
</dbReference>
<evidence type="ECO:0000256" key="3">
    <source>
        <dbReference type="SAM" id="SignalP"/>
    </source>
</evidence>
<dbReference type="InterPro" id="IPR019826">
    <property type="entry name" value="Carboxylesterase_B_AS"/>
</dbReference>
<proteinExistence type="inferred from homology"/>
<evidence type="ECO:0000313" key="5">
    <source>
        <dbReference type="EMBL" id="EER24648.1"/>
    </source>
</evidence>
<keyword evidence="3" id="KW-0732">Signal</keyword>
<dbReference type="EC" id="3.1.1.3" evidence="5"/>
<sequence length="716" mass="78786">MRRKSPVVSGWGFSLACPAAASLGPVGCPVFQKPHAAPMNIHAELLTCSIEYGVHFQPQGTGVGLAANPFSRQWNPCRTSQRTPRGGDVTRTGSCNDKLTKAQSTECSIYIYMNVVSHRAHFFRTYVFQLFCFCGTMKSALLLALTVAANAAASPRVTDPETQVTYEGISRNGLDVFLNIPYGQDTSGEHRFKPPRPYVPEEGSTIMAKAFGPACPQQTGNPNFPLTLSNIFDISEDCLNLNIVRPPGLSSDSKLPVMIYIHGGKQFYAELVGFWTGSNADLSYEPDGMILESMKNEMPIIHVSINYRLGLFGFAISDALREEKSTNAGLRDQRLAFEWVRDNIEVFGGDPSKVTIFGQSSGGLAVGLHTMAYGGTKPVPFQQGICQSQALEPGITGDFTINEMKLVAGATGCNTTDLHSPETIACLRDFDTEPLLNKSIEVHVADISNNIGDSWLPTVDGDFLPDAPSTLVSEGRFAKVRTMIGWTEEDVTYYTPQEIYTEEDTFNFISSYLPAMTDVSVKSLLELYPSSDFSDDPTANRTAQFYRSARMFRDIIMTCMPIWYGENLARKDIDVYLYDFNQTLVAPILAAIGSPGLGAIHTSEFAYVFGNISHYDIPGYPFDPVDSDRRLAIEASRSWSSFASVGRPSVRGKETLKGWEKAFARGNNTSIYVAGGPSAGLSPWDGRRAKPAIRAQKLRERCMFLNSPEIREQMQF</sequence>
<reference evidence="5 6" key="1">
    <citation type="journal article" date="2009" name="Genome Res.">
        <title>Comparative genomic analyses of the human fungal pathogens Coccidioides and their relatives.</title>
        <authorList>
            <person name="Sharpton T.J."/>
            <person name="Stajich J.E."/>
            <person name="Rounsley S.D."/>
            <person name="Gardner M.J."/>
            <person name="Wortman J.R."/>
            <person name="Jordar V.S."/>
            <person name="Maiti R."/>
            <person name="Kodira C.D."/>
            <person name="Neafsey D.E."/>
            <person name="Zeng Q."/>
            <person name="Hung C.-Y."/>
            <person name="McMahan C."/>
            <person name="Muszewska A."/>
            <person name="Grynberg M."/>
            <person name="Mandel M.A."/>
            <person name="Kellner E.M."/>
            <person name="Barker B.M."/>
            <person name="Galgiani J.N."/>
            <person name="Orbach M.J."/>
            <person name="Kirkland T.N."/>
            <person name="Cole G.T."/>
            <person name="Henn M.R."/>
            <person name="Birren B.W."/>
            <person name="Taylor J.W."/>
        </authorList>
    </citation>
    <scope>NUCLEOTIDE SEQUENCE [LARGE SCALE GENOMIC DNA]</scope>
    <source>
        <strain evidence="6">C735</strain>
    </source>
</reference>
<dbReference type="OrthoDB" id="408631at2759"/>
<dbReference type="InterPro" id="IPR029058">
    <property type="entry name" value="AB_hydrolase_fold"/>
</dbReference>
<accession>C5PF68</accession>
<evidence type="ECO:0000256" key="2">
    <source>
        <dbReference type="ARBA" id="ARBA00022801"/>
    </source>
</evidence>
<dbReference type="InterPro" id="IPR002018">
    <property type="entry name" value="CarbesteraseB"/>
</dbReference>
<feature type="domain" description="Carboxylesterase type B" evidence="4">
    <location>
        <begin position="173"/>
        <end position="665"/>
    </location>
</feature>
<dbReference type="PANTHER" id="PTHR43918:SF4">
    <property type="entry name" value="CARBOXYLIC ESTER HYDROLASE"/>
    <property type="match status" value="1"/>
</dbReference>
<dbReference type="GO" id="GO:0004806">
    <property type="term" value="F:triacylglycerol lipase activity"/>
    <property type="evidence" value="ECO:0007669"/>
    <property type="project" value="UniProtKB-EC"/>
</dbReference>
<dbReference type="SUPFAM" id="SSF53474">
    <property type="entry name" value="alpha/beta-Hydrolases"/>
    <property type="match status" value="1"/>
</dbReference>
<feature type="signal peptide" evidence="3">
    <location>
        <begin position="1"/>
        <end position="21"/>
    </location>
</feature>
<evidence type="ECO:0000259" key="4">
    <source>
        <dbReference type="Pfam" id="PF00135"/>
    </source>
</evidence>
<protein>
    <submittedName>
        <fullName evidence="5">Lipase, putative</fullName>
        <ecNumber evidence="5">3.1.1.3</ecNumber>
    </submittedName>
</protein>
<feature type="chain" id="PRO_5007309374" evidence="3">
    <location>
        <begin position="22"/>
        <end position="716"/>
    </location>
</feature>
<comment type="similarity">
    <text evidence="1">Belongs to the type-B carboxylesterase/lipase family.</text>
</comment>
<dbReference type="Gene3D" id="3.40.50.1820">
    <property type="entry name" value="alpha/beta hydrolase"/>
    <property type="match status" value="1"/>
</dbReference>
<comment type="caution">
    <text evidence="5">The sequence shown here is derived from an EMBL/GenBank/DDBJ whole genome shotgun (WGS) entry which is preliminary data.</text>
</comment>
<dbReference type="AlphaFoldDB" id="C5PF68"/>
<dbReference type="PANTHER" id="PTHR43918">
    <property type="entry name" value="ACETYLCHOLINESTERASE"/>
    <property type="match status" value="1"/>
</dbReference>
<dbReference type="Pfam" id="PF00135">
    <property type="entry name" value="COesterase"/>
    <property type="match status" value="1"/>
</dbReference>
<dbReference type="InterPro" id="IPR050654">
    <property type="entry name" value="AChE-related_enzymes"/>
</dbReference>
<dbReference type="Proteomes" id="UP000009084">
    <property type="component" value="Unassembled WGS sequence"/>
</dbReference>
<dbReference type="PROSITE" id="PS00122">
    <property type="entry name" value="CARBOXYLESTERASE_B_1"/>
    <property type="match status" value="1"/>
</dbReference>
<name>C5PF68_COCP7</name>
<gene>
    <name evidence="5" type="ORF">CPC735_060180</name>
</gene>
<dbReference type="HOGENOM" id="CLU_006586_10_4_1"/>
<dbReference type="EMBL" id="ACFW01000049">
    <property type="protein sequence ID" value="EER24648.1"/>
    <property type="molecule type" value="Genomic_DNA"/>
</dbReference>
<evidence type="ECO:0000313" key="6">
    <source>
        <dbReference type="Proteomes" id="UP000009084"/>
    </source>
</evidence>